<gene>
    <name evidence="6" type="primary">sph</name>
    <name evidence="6" type="ORF">CDO52_24430</name>
</gene>
<comment type="similarity">
    <text evidence="1">Belongs to the neutral sphingomyelinase family.</text>
</comment>
<dbReference type="GO" id="GO:0005576">
    <property type="term" value="C:extracellular region"/>
    <property type="evidence" value="ECO:0007669"/>
    <property type="project" value="InterPro"/>
</dbReference>
<evidence type="ECO:0000313" key="6">
    <source>
        <dbReference type="EMBL" id="ASU85527.1"/>
    </source>
</evidence>
<dbReference type="SUPFAM" id="SSF56219">
    <property type="entry name" value="DNase I-like"/>
    <property type="match status" value="1"/>
</dbReference>
<reference evidence="6 7" key="1">
    <citation type="submission" date="2017-08" db="EMBL/GenBank/DDBJ databases">
        <title>The complete genome sequence of Nocardiopsis gilva YIM 90087.</title>
        <authorList>
            <person name="Yin M."/>
            <person name="Tang S."/>
        </authorList>
    </citation>
    <scope>NUCLEOTIDE SEQUENCE [LARGE SCALE GENOMIC DNA]</scope>
    <source>
        <strain evidence="6 7">YIM 90087</strain>
    </source>
</reference>
<dbReference type="NCBIfam" id="TIGR03395">
    <property type="entry name" value="sphingomy"/>
    <property type="match status" value="1"/>
</dbReference>
<dbReference type="GO" id="GO:0004767">
    <property type="term" value="F:sphingomyelin phosphodiesterase activity"/>
    <property type="evidence" value="ECO:0007669"/>
    <property type="project" value="InterPro"/>
</dbReference>
<feature type="domain" description="Endonuclease/exonuclease/phosphatase" evidence="5">
    <location>
        <begin position="35"/>
        <end position="310"/>
    </location>
</feature>
<accession>A0A223SBK0</accession>
<dbReference type="Pfam" id="PF03372">
    <property type="entry name" value="Exo_endo_phos"/>
    <property type="match status" value="1"/>
</dbReference>
<dbReference type="EMBL" id="CP022753">
    <property type="protein sequence ID" value="ASU85527.1"/>
    <property type="molecule type" value="Genomic_DNA"/>
</dbReference>
<evidence type="ECO:0000259" key="5">
    <source>
        <dbReference type="Pfam" id="PF03372"/>
    </source>
</evidence>
<dbReference type="PANTHER" id="PTHR16320">
    <property type="entry name" value="SPHINGOMYELINASE FAMILY MEMBER"/>
    <property type="match status" value="1"/>
</dbReference>
<dbReference type="InterPro" id="IPR005135">
    <property type="entry name" value="Endo/exonuclease/phosphatase"/>
</dbReference>
<dbReference type="CDD" id="cd09078">
    <property type="entry name" value="nSMase"/>
    <property type="match status" value="1"/>
</dbReference>
<dbReference type="AlphaFoldDB" id="A0A223SBK0"/>
<dbReference type="Proteomes" id="UP000215005">
    <property type="component" value="Chromosome"/>
</dbReference>
<dbReference type="PANTHER" id="PTHR16320:SF23">
    <property type="entry name" value="SPHINGOMYELINASE C 1"/>
    <property type="match status" value="1"/>
</dbReference>
<evidence type="ECO:0000256" key="4">
    <source>
        <dbReference type="SAM" id="SignalP"/>
    </source>
</evidence>
<protein>
    <submittedName>
        <fullName evidence="6">Sphingomyelin phosphodiesterase</fullName>
    </submittedName>
</protein>
<keyword evidence="2 4" id="KW-0732">Signal</keyword>
<evidence type="ECO:0000256" key="1">
    <source>
        <dbReference type="ARBA" id="ARBA00006335"/>
    </source>
</evidence>
<dbReference type="KEGG" id="ngv:CDO52_24430"/>
<name>A0A223SBK0_9ACTN</name>
<proteinExistence type="inferred from homology"/>
<evidence type="ECO:0000256" key="3">
    <source>
        <dbReference type="ARBA" id="ARBA00022801"/>
    </source>
</evidence>
<dbReference type="InterPro" id="IPR038772">
    <property type="entry name" value="Sph/SMPD2-like"/>
</dbReference>
<keyword evidence="3" id="KW-0378">Hydrolase</keyword>
<dbReference type="InterPro" id="IPR036691">
    <property type="entry name" value="Endo/exonu/phosph_ase_sf"/>
</dbReference>
<sequence length="318" mass="34842">MYKRIASVLLTVLAISGLTGIAPAAADSRPSPTIATYNVFFLPKALYPNWGQDKRADLIADDGVVADQDVVVFQELFDNSSADRLRAAISETHPYGTPVVGRSRSGWDETTGYRDETTTNGGVSVHSVWPIVRKEQHIYSSSCGSDWFSNKGFAYAEIETPDGPLHVVGTHMQSEDSACTSGQAARIRSEQLAQIRSFLDRKQIPDDEQVYLAGDLNIIGGSTEYEEAVEALDAVAPDFSGAEYSWDPSTNSVAADQYPGYDPEHLDYVLPIRNGAAPQSFRNETRAVKSEPWTVSSWGKEYTYTDYSDHYPVFGGTA</sequence>
<evidence type="ECO:0000256" key="2">
    <source>
        <dbReference type="ARBA" id="ARBA00022729"/>
    </source>
</evidence>
<keyword evidence="7" id="KW-1185">Reference proteome</keyword>
<dbReference type="InterPro" id="IPR017766">
    <property type="entry name" value="Sphingomyelinase/PLipase_C"/>
</dbReference>
<dbReference type="RefSeq" id="WP_017618806.1">
    <property type="nucleotide sequence ID" value="NZ_ANBG01000197.1"/>
</dbReference>
<feature type="chain" id="PRO_5011304332" evidence="4">
    <location>
        <begin position="25"/>
        <end position="318"/>
    </location>
</feature>
<evidence type="ECO:0000313" key="7">
    <source>
        <dbReference type="Proteomes" id="UP000215005"/>
    </source>
</evidence>
<dbReference type="OrthoDB" id="9787701at2"/>
<organism evidence="6 7">
    <name type="scientific">Nocardiopsis gilva YIM 90087</name>
    <dbReference type="NCBI Taxonomy" id="1235441"/>
    <lineage>
        <taxon>Bacteria</taxon>
        <taxon>Bacillati</taxon>
        <taxon>Actinomycetota</taxon>
        <taxon>Actinomycetes</taxon>
        <taxon>Streptosporangiales</taxon>
        <taxon>Nocardiopsidaceae</taxon>
        <taxon>Nocardiopsis</taxon>
    </lineage>
</organism>
<feature type="signal peptide" evidence="4">
    <location>
        <begin position="1"/>
        <end position="24"/>
    </location>
</feature>
<dbReference type="Gene3D" id="3.60.10.10">
    <property type="entry name" value="Endonuclease/exonuclease/phosphatase"/>
    <property type="match status" value="1"/>
</dbReference>